<proteinExistence type="predicted"/>
<sequence length="176" mass="19092">MTPWILRPETGTTVRTARSMETRRAREVDRVQAISVQQPWAFAIARGGKAVYNQRQPASYRGPLLVYAAMRVDLKACDSPLIQEAGWDPRDPLAAIGAIIATAELTEVCSAAVQGGTCDCGPWADPGAYHWRLADVLPLPRPIVTLGRPDVWEPKPALVTEVRAMLAASAALNHSP</sequence>
<dbReference type="Gene3D" id="2.30.130.30">
    <property type="entry name" value="Hypothetical protein"/>
    <property type="match status" value="1"/>
</dbReference>
<evidence type="ECO:0000313" key="2">
    <source>
        <dbReference type="Proteomes" id="UP000487268"/>
    </source>
</evidence>
<organism evidence="1 2">
    <name type="scientific">Actinomadura macrotermitis</name>
    <dbReference type="NCBI Taxonomy" id="2585200"/>
    <lineage>
        <taxon>Bacteria</taxon>
        <taxon>Bacillati</taxon>
        <taxon>Actinomycetota</taxon>
        <taxon>Actinomycetes</taxon>
        <taxon>Streptosporangiales</taxon>
        <taxon>Thermomonosporaceae</taxon>
        <taxon>Actinomadura</taxon>
    </lineage>
</organism>
<evidence type="ECO:0008006" key="3">
    <source>
        <dbReference type="Google" id="ProtNLM"/>
    </source>
</evidence>
<evidence type="ECO:0000313" key="1">
    <source>
        <dbReference type="EMBL" id="MQY07978.1"/>
    </source>
</evidence>
<accession>A0A7K0C3I2</accession>
<keyword evidence="2" id="KW-1185">Reference proteome</keyword>
<protein>
    <recommendedName>
        <fullName evidence="3">ASCH domain-containing protein</fullName>
    </recommendedName>
</protein>
<comment type="caution">
    <text evidence="1">The sequence shown here is derived from an EMBL/GenBank/DDBJ whole genome shotgun (WGS) entry which is preliminary data.</text>
</comment>
<dbReference type="AlphaFoldDB" id="A0A7K0C3I2"/>
<name>A0A7K0C3I2_9ACTN</name>
<dbReference type="EMBL" id="WEGH01000004">
    <property type="protein sequence ID" value="MQY07978.1"/>
    <property type="molecule type" value="Genomic_DNA"/>
</dbReference>
<dbReference type="Proteomes" id="UP000487268">
    <property type="component" value="Unassembled WGS sequence"/>
</dbReference>
<dbReference type="InterPro" id="IPR015947">
    <property type="entry name" value="PUA-like_sf"/>
</dbReference>
<dbReference type="SUPFAM" id="SSF88697">
    <property type="entry name" value="PUA domain-like"/>
    <property type="match status" value="1"/>
</dbReference>
<reference evidence="1 2" key="1">
    <citation type="submission" date="2019-10" db="EMBL/GenBank/DDBJ databases">
        <title>Actinomadura rubteroloni sp. nov. and Actinomadura macrotermitis sp. nov., isolated from the gut of fungus growing-termite Macrotermes natalensis.</title>
        <authorList>
            <person name="Benndorf R."/>
            <person name="Martin K."/>
            <person name="Kuefner M."/>
            <person name="De Beer W."/>
            <person name="Kaster A.-K."/>
            <person name="Vollmers J."/>
            <person name="Poulsen M."/>
            <person name="Beemelmanns C."/>
        </authorList>
    </citation>
    <scope>NUCLEOTIDE SEQUENCE [LARGE SCALE GENOMIC DNA]</scope>
    <source>
        <strain evidence="1 2">RB68</strain>
    </source>
</reference>
<gene>
    <name evidence="1" type="ORF">ACRB68_60800</name>
</gene>